<evidence type="ECO:0000313" key="4">
    <source>
        <dbReference type="Proteomes" id="UP000249464"/>
    </source>
</evidence>
<gene>
    <name evidence="3" type="primary">BQ5605_C048g12379</name>
    <name evidence="3" type="ORF">BQ5605_C048G12379</name>
</gene>
<feature type="compositionally biased region" description="Low complexity" evidence="1">
    <location>
        <begin position="88"/>
        <end position="98"/>
    </location>
</feature>
<feature type="compositionally biased region" description="Polar residues" evidence="1">
    <location>
        <begin position="1"/>
        <end position="10"/>
    </location>
</feature>
<feature type="compositionally biased region" description="Basic and acidic residues" evidence="1">
    <location>
        <begin position="542"/>
        <end position="557"/>
    </location>
</feature>
<evidence type="ECO:0000256" key="1">
    <source>
        <dbReference type="SAM" id="MobiDB-lite"/>
    </source>
</evidence>
<evidence type="ECO:0000313" key="3">
    <source>
        <dbReference type="EMBL" id="SGZ30485.1"/>
    </source>
</evidence>
<feature type="compositionally biased region" description="Low complexity" evidence="1">
    <location>
        <begin position="245"/>
        <end position="266"/>
    </location>
</feature>
<reference evidence="3 4" key="1">
    <citation type="submission" date="2016-11" db="EMBL/GenBank/DDBJ databases">
        <authorList>
            <person name="Jaros S."/>
            <person name="Januszkiewicz K."/>
            <person name="Wedrychowicz H."/>
        </authorList>
    </citation>
    <scope>NUCLEOTIDE SEQUENCE [LARGE SCALE GENOMIC DNA]</scope>
</reference>
<feature type="compositionally biased region" description="Low complexity" evidence="1">
    <location>
        <begin position="343"/>
        <end position="355"/>
    </location>
</feature>
<organism evidence="3 4">
    <name type="scientific">Microbotryum silenes-dioicae</name>
    <dbReference type="NCBI Taxonomy" id="796604"/>
    <lineage>
        <taxon>Eukaryota</taxon>
        <taxon>Fungi</taxon>
        <taxon>Dikarya</taxon>
        <taxon>Basidiomycota</taxon>
        <taxon>Pucciniomycotina</taxon>
        <taxon>Microbotryomycetes</taxon>
        <taxon>Microbotryales</taxon>
        <taxon>Microbotryaceae</taxon>
        <taxon>Microbotryum</taxon>
    </lineage>
</organism>
<accession>A0A2X0MSK7</accession>
<feature type="compositionally biased region" description="Polar residues" evidence="1">
    <location>
        <begin position="278"/>
        <end position="289"/>
    </location>
</feature>
<sequence>MAIASTSSPLPRSDGGEKSRMNNTRTYGRRGVAAAASASALALASATKTTTTTTTTTTAAIRDSTSATFSYTGSHRKASMLHLDEESSSSSSSSSGSDTELDESIEKQLGLGQRSSSHQTLSRVDKRKGKRKESPTEEPPTSSIEVKTLASKRSTSTLRVKQPQRTASRSSADRDLVSAPRSASRALPSSVLPSVSTSSASSTWTPKRALQLKSKEVLEIDDDGDDDDVEEPPSPPPRKKRPLASKTTTPPVPVLVSVSTTSKPTLAEPTSEPAANSHVPSSQTDTPHVSPTKKRKASEPEQKGARPSSKPRPSTPPPPAPSRTSPAARLSKPSTPNTSRSIAASKLAATSTLAAPIDTPVASPLRSPAKDLSGIFDSFDSVNTSATDGARSTTLNELSPKRPGKIPLKETMSTGSIVAGMAPRRRGFSPELMRQGSLTPTSSRTINALSPRPLGPSFSQPNLSPTRPASRQPSPSRQTSPSTSHIASTTLQNNVVPCLIESGAIAPRASGAGVRKTYGAGGGRSFRRSKDEDELMGINSSGKEEQEDLSHDSVGDIHPERALGFSKTTTGMKTTTTAATLRRSYSSMRIEYGVEEEETILLESQQASSLSSITQLIAKGESTKFTDEVAYLLEGMSEKEASLALRRSSAIELVRKVVEEREFGKRVKSLGLEEAVYKALRRCAIQGGKGVGVGERTGDRCLEVCLAVFLGRIAREQRGFEPLMRVTRGDVGGEEIRNRRGAEGMNEGDVLGMVRGWLEVGWSCEEIGAPAKGVGKAELRSLTILRNLIISNELIGSTSSSGSYPTTLESLAIHLLSTIASFEPRAIFRPQLLVCTSGALKALVGTLMRGSEALERRLGKYEKGLELLPLPEDAGTTTTPSGRSNPHLPLLALQIGVMETCLSVCSEQALEPLTDHSNSIVSSLSTLILVSELVIFGGAAGPPRSSTTNIKTDPDVAQPELRAAMACLSGALKLVLQLTIADARWSAEFVAVHRGRIVGSLVRVLQSAKKRMGEGEGIRRGEDEGEGEADGAEGTEEAARSTFDLDLLCLALGTLTNLVESVDRVKTILRETLLSPTCQERRRCTFVCYCEGREPALAVLARLYLQTPATTNEVSSGINTSFLTGYSGLLLGLTMVDSEPNEALVEEALEGHPQARKELQAAMDDFASLHEAVEEGREGEGDVGYRDREKSQVAGRIREMLRRMKE</sequence>
<feature type="compositionally biased region" description="Polar residues" evidence="1">
    <location>
        <begin position="380"/>
        <end position="397"/>
    </location>
</feature>
<dbReference type="InterPro" id="IPR022771">
    <property type="entry name" value="WAPL_C"/>
</dbReference>
<feature type="compositionally biased region" description="Polar residues" evidence="1">
    <location>
        <begin position="436"/>
        <end position="448"/>
    </location>
</feature>
<feature type="compositionally biased region" description="Acidic residues" evidence="1">
    <location>
        <begin position="1023"/>
        <end position="1036"/>
    </location>
</feature>
<dbReference type="Pfam" id="PF07814">
    <property type="entry name" value="WAPL"/>
    <property type="match status" value="1"/>
</dbReference>
<feature type="compositionally biased region" description="Acidic residues" evidence="1">
    <location>
        <begin position="219"/>
        <end position="231"/>
    </location>
</feature>
<dbReference type="InterPro" id="IPR011989">
    <property type="entry name" value="ARM-like"/>
</dbReference>
<dbReference type="Proteomes" id="UP000249464">
    <property type="component" value="Unassembled WGS sequence"/>
</dbReference>
<feature type="region of interest" description="Disordered" evidence="1">
    <location>
        <begin position="1013"/>
        <end position="1036"/>
    </location>
</feature>
<feature type="compositionally biased region" description="Polar residues" evidence="1">
    <location>
        <begin position="139"/>
        <end position="170"/>
    </location>
</feature>
<feature type="region of interest" description="Disordered" evidence="1">
    <location>
        <begin position="513"/>
        <end position="557"/>
    </location>
</feature>
<feature type="compositionally biased region" description="Low complexity" evidence="1">
    <location>
        <begin position="464"/>
        <end position="484"/>
    </location>
</feature>
<protein>
    <submittedName>
        <fullName evidence="3">BQ5605_C048g12379 protein</fullName>
    </submittedName>
</protein>
<name>A0A2X0MSK7_9BASI</name>
<feature type="compositionally biased region" description="Low complexity" evidence="1">
    <location>
        <begin position="33"/>
        <end position="68"/>
    </location>
</feature>
<feature type="compositionally biased region" description="Polar residues" evidence="1">
    <location>
        <begin position="113"/>
        <end position="122"/>
    </location>
</feature>
<dbReference type="Gene3D" id="1.25.10.10">
    <property type="entry name" value="Leucine-rich Repeat Variant"/>
    <property type="match status" value="1"/>
</dbReference>
<dbReference type="EMBL" id="FQNC01000110">
    <property type="protein sequence ID" value="SGZ30485.1"/>
    <property type="molecule type" value="Genomic_DNA"/>
</dbReference>
<feature type="compositionally biased region" description="Basic and acidic residues" evidence="1">
    <location>
        <begin position="1013"/>
        <end position="1022"/>
    </location>
</feature>
<feature type="region of interest" description="Disordered" evidence="1">
    <location>
        <begin position="1"/>
        <end position="489"/>
    </location>
</feature>
<dbReference type="STRING" id="796604.A0A2X0MSK7"/>
<keyword evidence="4" id="KW-1185">Reference proteome</keyword>
<feature type="compositionally biased region" description="Polar residues" evidence="1">
    <location>
        <begin position="332"/>
        <end position="342"/>
    </location>
</feature>
<dbReference type="AlphaFoldDB" id="A0A2X0MSK7"/>
<evidence type="ECO:0000259" key="2">
    <source>
        <dbReference type="Pfam" id="PF07814"/>
    </source>
</evidence>
<feature type="domain" description="Wings apart-like protein C-terminal" evidence="2">
    <location>
        <begin position="611"/>
        <end position="680"/>
    </location>
</feature>
<proteinExistence type="predicted"/>
<feature type="compositionally biased region" description="Low complexity" evidence="1">
    <location>
        <begin position="177"/>
        <end position="203"/>
    </location>
</feature>